<reference evidence="1" key="1">
    <citation type="submission" date="2020-10" db="EMBL/GenBank/DDBJ databases">
        <authorList>
            <person name="Castelo-Branco R."/>
            <person name="Eusebio N."/>
            <person name="Adriana R."/>
            <person name="Vieira A."/>
            <person name="Brugerolle De Fraissinette N."/>
            <person name="Rezende De Castro R."/>
            <person name="Schneider M.P."/>
            <person name="Vasconcelos V."/>
            <person name="Leao P.N."/>
        </authorList>
    </citation>
    <scope>NUCLEOTIDE SEQUENCE</scope>
    <source>
        <strain evidence="1">LEGE 04289</strain>
    </source>
</reference>
<accession>A0ACC5PXZ6</accession>
<gene>
    <name evidence="1" type="ORF">IQ222_03435</name>
</gene>
<name>A0ACC5PXZ6_DOLFA</name>
<sequence>MSQQNLVFTNPNEITIPNGGAATTYPSSINVSGLNGTITSLKVTLSNISHTYPDDLDVLLIGPTGAKVLLMSDAGWSWDLNNVTLTFDPNATDFLPDQGQISSGSYRATDYETGDRFNNSPAPSGNYGIDFSVFNNTIPNGAWNIYVVDDTGVDIGNIAGGWSIAIDTTEVTTKPIVTLATSPKKVAENSGANILYTFTRTGNITSELTVNYTVSGSAIFNTDYSQTGATSHTATTGTVSFAAGADTVTLTISPLEDNIQENDETIILTLATATDYIIGTTTELTGTITNGNDQLEATGSNLVSNKIYDGGNGTDTLIVNYSSATFSGLGTDGLGVSNGYWSNTAFHDYRGYYNYYYGWRANSPLLSFSNIETFEITGTAYADYLRGYSGDDKLIGGEGNDDIAGGDGNDTIRGGDGNDTLKGEGGNDEIEGGDGNDTIDGGTGRHVIRGGTGDDTVAGAKAGDSIDGEGGNDTLQSLDLSSLGVNLVLDLRATEQVSGDNNTRINNFENISSVTVGSGDDTMIATSNLLVSNGSINAGGGTDTLIVNYSSATFSGLGTDGLGVSNGYWSNTAFHDYRGYYNYYYGWRANSPLLSFSNIETFEITGTAYADYIRGYSGDDKLIGGEGNDDIAGGDGNDTIRGGDGNDTLKGEGGNDEIEGGNGNDTIDGGTGRHLIRGGTGDDTVAGAKAGDSIDGGEGNDTLQSLDLSSLGVNLVLDLRATEQVSGDNNTRINNFENISSVTLGSGDDTMIATSNLLVSNGSINAGGGTDRLIVDYSSATFSGLGTDGLGVSNGYWSNTAFHDSRGNYNYYYGWRANSPLLSFSNIETFEITGTAYADYIRGYSGDDKLIGGEGNDDIAGGNGNDFIRGGDGNDTLKGEGGNDEIEGGNGNDTIDGGTGRHLIRGGTGDDTVAGAKAGDSIDGGEGNDTLQSLDLSSL</sequence>
<protein>
    <submittedName>
        <fullName evidence="1">Uncharacterized protein</fullName>
    </submittedName>
</protein>
<evidence type="ECO:0000313" key="2">
    <source>
        <dbReference type="Proteomes" id="UP000597867"/>
    </source>
</evidence>
<feature type="non-terminal residue" evidence="1">
    <location>
        <position position="939"/>
    </location>
</feature>
<dbReference type="Proteomes" id="UP000597867">
    <property type="component" value="Unassembled WGS sequence"/>
</dbReference>
<comment type="caution">
    <text evidence="1">The sequence shown here is derived from an EMBL/GenBank/DDBJ whole genome shotgun (WGS) entry which is preliminary data.</text>
</comment>
<proteinExistence type="predicted"/>
<dbReference type="EMBL" id="JADEWF010000006">
    <property type="protein sequence ID" value="MBE9217865.1"/>
    <property type="molecule type" value="Genomic_DNA"/>
</dbReference>
<organism evidence="1 2">
    <name type="scientific">Dolichospermum flos-aquae LEGE 04289</name>
    <dbReference type="NCBI Taxonomy" id="1828708"/>
    <lineage>
        <taxon>Bacteria</taxon>
        <taxon>Bacillati</taxon>
        <taxon>Cyanobacteriota</taxon>
        <taxon>Cyanophyceae</taxon>
        <taxon>Nostocales</taxon>
        <taxon>Aphanizomenonaceae</taxon>
        <taxon>Dolichospermum</taxon>
    </lineage>
</organism>
<evidence type="ECO:0000313" key="1">
    <source>
        <dbReference type="EMBL" id="MBE9217865.1"/>
    </source>
</evidence>
<keyword evidence="2" id="KW-1185">Reference proteome</keyword>